<dbReference type="EMBL" id="JBHRYE010000046">
    <property type="protein sequence ID" value="MFC3673469.1"/>
    <property type="molecule type" value="Genomic_DNA"/>
</dbReference>
<gene>
    <name evidence="2" type="ORF">ACFOOT_18760</name>
</gene>
<sequence length="288" mass="30507">MAKSAHPVRNFVAGSLLFASISAPLHAQGAPSTIRTLDAPALTYADLVDLSLPAHVVVKADITAVSTINPAIATDVAPGKVRLYIEARTTALLVGTDIGETLSFLADVPLDARGKVPKLRKMPVLLLGDTVPGRPGELRLVAPDAMLPWTPELEARLRPILTELVNPGQPPVITGVRETMHVPGNLTGEGETQVFLSTTGGKPASLSILRRPGQPTTWGVSFSEIVDQSAKPPQPETLAWYRLACALPAELPARSLIGGSADDQQIAQEDYAQVVRELGACTRNRPHG</sequence>
<keyword evidence="1" id="KW-0732">Signal</keyword>
<proteinExistence type="predicted"/>
<comment type="caution">
    <text evidence="2">The sequence shown here is derived from an EMBL/GenBank/DDBJ whole genome shotgun (WGS) entry which is preliminary data.</text>
</comment>
<feature type="signal peptide" evidence="1">
    <location>
        <begin position="1"/>
        <end position="27"/>
    </location>
</feature>
<dbReference type="RefSeq" id="WP_229815629.1">
    <property type="nucleotide sequence ID" value="NZ_BMZP01000023.1"/>
</dbReference>
<dbReference type="Proteomes" id="UP001595683">
    <property type="component" value="Unassembled WGS sequence"/>
</dbReference>
<evidence type="ECO:0000256" key="1">
    <source>
        <dbReference type="SAM" id="SignalP"/>
    </source>
</evidence>
<evidence type="ECO:0000313" key="3">
    <source>
        <dbReference type="Proteomes" id="UP001595683"/>
    </source>
</evidence>
<feature type="chain" id="PRO_5045652367" evidence="1">
    <location>
        <begin position="28"/>
        <end position="288"/>
    </location>
</feature>
<keyword evidence="3" id="KW-1185">Reference proteome</keyword>
<protein>
    <submittedName>
        <fullName evidence="2">Uncharacterized protein</fullName>
    </submittedName>
</protein>
<accession>A0ABV7V7R8</accession>
<name>A0ABV7V7R8_9SPHN</name>
<organism evidence="2 3">
    <name type="scientific">Novosphingobium pokkalii</name>
    <dbReference type="NCBI Taxonomy" id="1770194"/>
    <lineage>
        <taxon>Bacteria</taxon>
        <taxon>Pseudomonadati</taxon>
        <taxon>Pseudomonadota</taxon>
        <taxon>Alphaproteobacteria</taxon>
        <taxon>Sphingomonadales</taxon>
        <taxon>Sphingomonadaceae</taxon>
        <taxon>Novosphingobium</taxon>
    </lineage>
</organism>
<reference evidence="3" key="1">
    <citation type="journal article" date="2019" name="Int. J. Syst. Evol. Microbiol.">
        <title>The Global Catalogue of Microorganisms (GCM) 10K type strain sequencing project: providing services to taxonomists for standard genome sequencing and annotation.</title>
        <authorList>
            <consortium name="The Broad Institute Genomics Platform"/>
            <consortium name="The Broad Institute Genome Sequencing Center for Infectious Disease"/>
            <person name="Wu L."/>
            <person name="Ma J."/>
        </authorList>
    </citation>
    <scope>NUCLEOTIDE SEQUENCE [LARGE SCALE GENOMIC DNA]</scope>
    <source>
        <strain evidence="3">KCTC 42224</strain>
    </source>
</reference>
<evidence type="ECO:0000313" key="2">
    <source>
        <dbReference type="EMBL" id="MFC3673469.1"/>
    </source>
</evidence>